<gene>
    <name evidence="1" type="ORF">NUW54_g5364</name>
</gene>
<protein>
    <submittedName>
        <fullName evidence="1">Uncharacterized protein</fullName>
    </submittedName>
</protein>
<name>A0ACC1PWC5_9APHY</name>
<proteinExistence type="predicted"/>
<evidence type="ECO:0000313" key="2">
    <source>
        <dbReference type="Proteomes" id="UP001144978"/>
    </source>
</evidence>
<sequence length="134" mass="14777">MLCRRFGQLKTANGWARNDGQGRPGTPWAEGHRARARMIARYFRCSVMHGPTNCVGAKQWVLGRRALVLAQEPLLEPKAYDSAPPVAGWYLDEAEGADGPTLAIHPDADELQSWTLPRYWAEGYVEDNVAIGAG</sequence>
<reference evidence="1" key="1">
    <citation type="submission" date="2022-08" db="EMBL/GenBank/DDBJ databases">
        <title>Genome Sequence of Pycnoporus sanguineus.</title>
        <authorList>
            <person name="Buettner E."/>
        </authorList>
    </citation>
    <scope>NUCLEOTIDE SEQUENCE</scope>
    <source>
        <strain evidence="1">CG-C14</strain>
    </source>
</reference>
<dbReference type="Proteomes" id="UP001144978">
    <property type="component" value="Unassembled WGS sequence"/>
</dbReference>
<evidence type="ECO:0000313" key="1">
    <source>
        <dbReference type="EMBL" id="KAJ3003323.1"/>
    </source>
</evidence>
<keyword evidence="2" id="KW-1185">Reference proteome</keyword>
<organism evidence="1 2">
    <name type="scientific">Trametes sanguinea</name>
    <dbReference type="NCBI Taxonomy" id="158606"/>
    <lineage>
        <taxon>Eukaryota</taxon>
        <taxon>Fungi</taxon>
        <taxon>Dikarya</taxon>
        <taxon>Basidiomycota</taxon>
        <taxon>Agaricomycotina</taxon>
        <taxon>Agaricomycetes</taxon>
        <taxon>Polyporales</taxon>
        <taxon>Polyporaceae</taxon>
        <taxon>Trametes</taxon>
    </lineage>
</organism>
<accession>A0ACC1PWC5</accession>
<dbReference type="EMBL" id="JANSHE010001312">
    <property type="protein sequence ID" value="KAJ3003323.1"/>
    <property type="molecule type" value="Genomic_DNA"/>
</dbReference>
<comment type="caution">
    <text evidence="1">The sequence shown here is derived from an EMBL/GenBank/DDBJ whole genome shotgun (WGS) entry which is preliminary data.</text>
</comment>